<dbReference type="InterPro" id="IPR009027">
    <property type="entry name" value="Ribosomal_bL9/RNase_H1_N"/>
</dbReference>
<dbReference type="InterPro" id="IPR011320">
    <property type="entry name" value="RNase_H1_N"/>
</dbReference>
<dbReference type="Pfam" id="PF01693">
    <property type="entry name" value="Cauli_VI"/>
    <property type="match status" value="1"/>
</dbReference>
<evidence type="ECO:0000259" key="1">
    <source>
        <dbReference type="Pfam" id="PF01693"/>
    </source>
</evidence>
<feature type="domain" description="Ribonuclease H1 N-terminal" evidence="1">
    <location>
        <begin position="215"/>
        <end position="255"/>
    </location>
</feature>
<dbReference type="Proteomes" id="UP000736335">
    <property type="component" value="Unassembled WGS sequence"/>
</dbReference>
<name>A0A9P6L3Q3_9AGAM</name>
<dbReference type="OrthoDB" id="3270804at2759"/>
<dbReference type="Gene3D" id="3.40.970.10">
    <property type="entry name" value="Ribonuclease H1, N-terminal domain"/>
    <property type="match status" value="1"/>
</dbReference>
<reference evidence="2" key="1">
    <citation type="journal article" date="2020" name="Nat. Commun.">
        <title>Large-scale genome sequencing of mycorrhizal fungi provides insights into the early evolution of symbiotic traits.</title>
        <authorList>
            <person name="Miyauchi S."/>
            <person name="Kiss E."/>
            <person name="Kuo A."/>
            <person name="Drula E."/>
            <person name="Kohler A."/>
            <person name="Sanchez-Garcia M."/>
            <person name="Morin E."/>
            <person name="Andreopoulos B."/>
            <person name="Barry K.W."/>
            <person name="Bonito G."/>
            <person name="Buee M."/>
            <person name="Carver A."/>
            <person name="Chen C."/>
            <person name="Cichocki N."/>
            <person name="Clum A."/>
            <person name="Culley D."/>
            <person name="Crous P.W."/>
            <person name="Fauchery L."/>
            <person name="Girlanda M."/>
            <person name="Hayes R.D."/>
            <person name="Keri Z."/>
            <person name="LaButti K."/>
            <person name="Lipzen A."/>
            <person name="Lombard V."/>
            <person name="Magnuson J."/>
            <person name="Maillard F."/>
            <person name="Murat C."/>
            <person name="Nolan M."/>
            <person name="Ohm R.A."/>
            <person name="Pangilinan J."/>
            <person name="Pereira M.F."/>
            <person name="Perotto S."/>
            <person name="Peter M."/>
            <person name="Pfister S."/>
            <person name="Riley R."/>
            <person name="Sitrit Y."/>
            <person name="Stielow J.B."/>
            <person name="Szollosi G."/>
            <person name="Zifcakova L."/>
            <person name="Stursova M."/>
            <person name="Spatafora J.W."/>
            <person name="Tedersoo L."/>
            <person name="Vaario L.M."/>
            <person name="Yamada A."/>
            <person name="Yan M."/>
            <person name="Wang P."/>
            <person name="Xu J."/>
            <person name="Bruns T."/>
            <person name="Baldrian P."/>
            <person name="Vilgalys R."/>
            <person name="Dunand C."/>
            <person name="Henrissat B."/>
            <person name="Grigoriev I.V."/>
            <person name="Hibbett D."/>
            <person name="Nagy L.G."/>
            <person name="Martin F.M."/>
        </authorList>
    </citation>
    <scope>NUCLEOTIDE SEQUENCE</scope>
    <source>
        <strain evidence="2">UH-Tt-Lm1</strain>
    </source>
</reference>
<evidence type="ECO:0000313" key="3">
    <source>
        <dbReference type="Proteomes" id="UP000736335"/>
    </source>
</evidence>
<organism evidence="2 3">
    <name type="scientific">Thelephora terrestris</name>
    <dbReference type="NCBI Taxonomy" id="56493"/>
    <lineage>
        <taxon>Eukaryota</taxon>
        <taxon>Fungi</taxon>
        <taxon>Dikarya</taxon>
        <taxon>Basidiomycota</taxon>
        <taxon>Agaricomycotina</taxon>
        <taxon>Agaricomycetes</taxon>
        <taxon>Thelephorales</taxon>
        <taxon>Thelephoraceae</taxon>
        <taxon>Thelephora</taxon>
    </lineage>
</organism>
<dbReference type="InterPro" id="IPR037056">
    <property type="entry name" value="RNase_H1_N_sf"/>
</dbReference>
<evidence type="ECO:0000313" key="2">
    <source>
        <dbReference type="EMBL" id="KAF9780939.1"/>
    </source>
</evidence>
<dbReference type="SUPFAM" id="SSF55658">
    <property type="entry name" value="L9 N-domain-like"/>
    <property type="match status" value="1"/>
</dbReference>
<accession>A0A9P6L3Q3</accession>
<protein>
    <recommendedName>
        <fullName evidence="1">Ribonuclease H1 N-terminal domain-containing protein</fullName>
    </recommendedName>
</protein>
<reference evidence="2" key="2">
    <citation type="submission" date="2020-11" db="EMBL/GenBank/DDBJ databases">
        <authorList>
            <consortium name="DOE Joint Genome Institute"/>
            <person name="Kuo A."/>
            <person name="Miyauchi S."/>
            <person name="Kiss E."/>
            <person name="Drula E."/>
            <person name="Kohler A."/>
            <person name="Sanchez-Garcia M."/>
            <person name="Andreopoulos B."/>
            <person name="Barry K.W."/>
            <person name="Bonito G."/>
            <person name="Buee M."/>
            <person name="Carver A."/>
            <person name="Chen C."/>
            <person name="Cichocki N."/>
            <person name="Clum A."/>
            <person name="Culley D."/>
            <person name="Crous P.W."/>
            <person name="Fauchery L."/>
            <person name="Girlanda M."/>
            <person name="Hayes R."/>
            <person name="Keri Z."/>
            <person name="Labutti K."/>
            <person name="Lipzen A."/>
            <person name="Lombard V."/>
            <person name="Magnuson J."/>
            <person name="Maillard F."/>
            <person name="Morin E."/>
            <person name="Murat C."/>
            <person name="Nolan M."/>
            <person name="Ohm R."/>
            <person name="Pangilinan J."/>
            <person name="Pereira M."/>
            <person name="Perotto S."/>
            <person name="Peter M."/>
            <person name="Riley R."/>
            <person name="Sitrit Y."/>
            <person name="Stielow B."/>
            <person name="Szollosi G."/>
            <person name="Zifcakova L."/>
            <person name="Stursova M."/>
            <person name="Spatafora J.W."/>
            <person name="Tedersoo L."/>
            <person name="Vaario L.-M."/>
            <person name="Yamada A."/>
            <person name="Yan M."/>
            <person name="Wang P."/>
            <person name="Xu J."/>
            <person name="Bruns T."/>
            <person name="Baldrian P."/>
            <person name="Vilgalys R."/>
            <person name="Henrissat B."/>
            <person name="Grigoriev I.V."/>
            <person name="Hibbett D."/>
            <person name="Nagy L.G."/>
            <person name="Martin F.M."/>
        </authorList>
    </citation>
    <scope>NUCLEOTIDE SEQUENCE</scope>
    <source>
        <strain evidence="2">UH-Tt-Lm1</strain>
    </source>
</reference>
<sequence>MPRLPSAGESVTLSSHTAFALCDGLLKMAHCMIVELPEPELRDIRYTLDALLIRTDQVLDMVERDFSLIFNGLRVDPSIPPGAEDFGAVLVSTTSATGSTDFCDADSSFSSCCPNTTSNPAPGGVRFPPPVPTTSPALPHATTSAIARRLPTPIPSLAPAPTQVPSHGRYPLIISSRDNIKFPDYTDHPYFVRPGIPGAYQRPPVSFAGAENDTFYVVSQGLYVGIFTEWCDVVPWVIGIPGSVFRKATSWDEARDTYNARLACGVVKVLA</sequence>
<dbReference type="AlphaFoldDB" id="A0A9P6L3Q3"/>
<keyword evidence="3" id="KW-1185">Reference proteome</keyword>
<comment type="caution">
    <text evidence="2">The sequence shown here is derived from an EMBL/GenBank/DDBJ whole genome shotgun (WGS) entry which is preliminary data.</text>
</comment>
<proteinExistence type="predicted"/>
<dbReference type="EMBL" id="WIUZ02000015">
    <property type="protein sequence ID" value="KAF9780939.1"/>
    <property type="molecule type" value="Genomic_DNA"/>
</dbReference>
<gene>
    <name evidence="2" type="ORF">BJ322DRAFT_1112323</name>
</gene>